<dbReference type="EMBL" id="JGZT01000007">
    <property type="protein sequence ID" value="KFJ02408.1"/>
    <property type="molecule type" value="Genomic_DNA"/>
</dbReference>
<accession>A0A087E3Q7</accession>
<organism evidence="1 2">
    <name type="scientific">Bifidobacterium thermacidophilum subsp. thermacidophilum</name>
    <dbReference type="NCBI Taxonomy" id="79262"/>
    <lineage>
        <taxon>Bacteria</taxon>
        <taxon>Bacillati</taxon>
        <taxon>Actinomycetota</taxon>
        <taxon>Actinomycetes</taxon>
        <taxon>Bifidobacteriales</taxon>
        <taxon>Bifidobacteriaceae</taxon>
        <taxon>Bifidobacterium</taxon>
    </lineage>
</organism>
<evidence type="ECO:0000313" key="2">
    <source>
        <dbReference type="Proteomes" id="UP000029003"/>
    </source>
</evidence>
<sequence>MIQSAASLFADGEGIAARAVKCRHADGDGQQFMVVGGGAGVWQWQLPAMPPAYGNDGR</sequence>
<protein>
    <submittedName>
        <fullName evidence="1">Uncharacterized protein</fullName>
    </submittedName>
</protein>
<gene>
    <name evidence="1" type="ORF">THER5_2026</name>
</gene>
<dbReference type="Proteomes" id="UP000029003">
    <property type="component" value="Unassembled WGS sequence"/>
</dbReference>
<evidence type="ECO:0000313" key="1">
    <source>
        <dbReference type="EMBL" id="KFJ02408.1"/>
    </source>
</evidence>
<name>A0A087E3Q7_9BIFI</name>
<proteinExistence type="predicted"/>
<comment type="caution">
    <text evidence="1">The sequence shown here is derived from an EMBL/GenBank/DDBJ whole genome shotgun (WGS) entry which is preliminary data.</text>
</comment>
<reference evidence="1 2" key="1">
    <citation type="submission" date="2014-03" db="EMBL/GenBank/DDBJ databases">
        <title>Genomics of Bifidobacteria.</title>
        <authorList>
            <person name="Ventura M."/>
            <person name="Milani C."/>
            <person name="Lugli G.A."/>
        </authorList>
    </citation>
    <scope>NUCLEOTIDE SEQUENCE [LARGE SCALE GENOMIC DNA]</scope>
    <source>
        <strain evidence="1 2">LMG 21395</strain>
    </source>
</reference>
<dbReference type="AlphaFoldDB" id="A0A087E3Q7"/>